<dbReference type="InterPro" id="IPR013694">
    <property type="entry name" value="VIT"/>
</dbReference>
<dbReference type="PANTHER" id="PTHR45737">
    <property type="entry name" value="VON WILLEBRAND FACTOR A DOMAIN-CONTAINING PROTEIN 5A"/>
    <property type="match status" value="1"/>
</dbReference>
<dbReference type="PROSITE" id="PS50234">
    <property type="entry name" value="VWFA"/>
    <property type="match status" value="1"/>
</dbReference>
<feature type="region of interest" description="Disordered" evidence="1">
    <location>
        <begin position="500"/>
        <end position="522"/>
    </location>
</feature>
<evidence type="ECO:0000259" key="2">
    <source>
        <dbReference type="PROSITE" id="PS50234"/>
    </source>
</evidence>
<gene>
    <name evidence="4" type="ORF">ODALV1_LOCUS9619</name>
</gene>
<dbReference type="SUPFAM" id="SSF53300">
    <property type="entry name" value="vWA-like"/>
    <property type="match status" value="1"/>
</dbReference>
<keyword evidence="5" id="KW-1185">Reference proteome</keyword>
<dbReference type="Proteomes" id="UP001642540">
    <property type="component" value="Unassembled WGS sequence"/>
</dbReference>
<evidence type="ECO:0000259" key="3">
    <source>
        <dbReference type="PROSITE" id="PS51468"/>
    </source>
</evidence>
<comment type="caution">
    <text evidence="4">The sequence shown here is derived from an EMBL/GenBank/DDBJ whole genome shotgun (WGS) entry which is preliminary data.</text>
</comment>
<reference evidence="4 5" key="1">
    <citation type="submission" date="2024-08" db="EMBL/GenBank/DDBJ databases">
        <authorList>
            <person name="Cucini C."/>
            <person name="Frati F."/>
        </authorList>
    </citation>
    <scope>NUCLEOTIDE SEQUENCE [LARGE SCALE GENOMIC DNA]</scope>
</reference>
<feature type="compositionally biased region" description="Polar residues" evidence="1">
    <location>
        <begin position="508"/>
        <end position="517"/>
    </location>
</feature>
<evidence type="ECO:0000313" key="4">
    <source>
        <dbReference type="EMBL" id="CAL8097333.1"/>
    </source>
</evidence>
<dbReference type="Gene3D" id="3.40.50.410">
    <property type="entry name" value="von Willebrand factor, type A domain"/>
    <property type="match status" value="1"/>
</dbReference>
<dbReference type="Pfam" id="PF13768">
    <property type="entry name" value="VWA_3"/>
    <property type="match status" value="1"/>
</dbReference>
<evidence type="ECO:0000313" key="5">
    <source>
        <dbReference type="Proteomes" id="UP001642540"/>
    </source>
</evidence>
<dbReference type="Pfam" id="PF08487">
    <property type="entry name" value="VIT"/>
    <property type="match status" value="1"/>
</dbReference>
<dbReference type="SMART" id="SM00609">
    <property type="entry name" value="VIT"/>
    <property type="match status" value="1"/>
</dbReference>
<proteinExistence type="predicted"/>
<organism evidence="4 5">
    <name type="scientific">Orchesella dallaii</name>
    <dbReference type="NCBI Taxonomy" id="48710"/>
    <lineage>
        <taxon>Eukaryota</taxon>
        <taxon>Metazoa</taxon>
        <taxon>Ecdysozoa</taxon>
        <taxon>Arthropoda</taxon>
        <taxon>Hexapoda</taxon>
        <taxon>Collembola</taxon>
        <taxon>Entomobryomorpha</taxon>
        <taxon>Entomobryoidea</taxon>
        <taxon>Orchesellidae</taxon>
        <taxon>Orchesellinae</taxon>
        <taxon>Orchesella</taxon>
    </lineage>
</organism>
<dbReference type="PROSITE" id="PS51468">
    <property type="entry name" value="VIT"/>
    <property type="match status" value="1"/>
</dbReference>
<evidence type="ECO:0000256" key="1">
    <source>
        <dbReference type="SAM" id="MobiDB-lite"/>
    </source>
</evidence>
<dbReference type="InterPro" id="IPR002035">
    <property type="entry name" value="VWF_A"/>
</dbReference>
<protein>
    <recommendedName>
        <fullName evidence="6">von Willebrand factor A domain-containing protein 5A</fullName>
    </recommendedName>
</protein>
<dbReference type="InterPro" id="IPR036465">
    <property type="entry name" value="vWFA_dom_sf"/>
</dbReference>
<dbReference type="PANTHER" id="PTHR45737:SF6">
    <property type="entry name" value="VON WILLEBRAND FACTOR A DOMAIN-CONTAINING PROTEIN 5A"/>
    <property type="match status" value="1"/>
</dbReference>
<dbReference type="EMBL" id="CAXLJM020000028">
    <property type="protein sequence ID" value="CAL8097333.1"/>
    <property type="molecule type" value="Genomic_DNA"/>
</dbReference>
<dbReference type="SMART" id="SM00327">
    <property type="entry name" value="VWA"/>
    <property type="match status" value="1"/>
</dbReference>
<feature type="domain" description="VIT" evidence="3">
    <location>
        <begin position="20"/>
        <end position="148"/>
    </location>
</feature>
<feature type="domain" description="VWFA" evidence="2">
    <location>
        <begin position="293"/>
        <end position="465"/>
    </location>
</feature>
<name>A0ABP1QG39_9HEXA</name>
<evidence type="ECO:0008006" key="6">
    <source>
        <dbReference type="Google" id="ProtNLM"/>
    </source>
</evidence>
<accession>A0ABP1QG39</accession>
<sequence length="862" mass="94415">MFANMFGNENNVCCGLVRLIPKESEWEAPTKFPIPLISVDVNASIVHAVAQVEVTQVYVNKEEKPIEAIYYFPVNPDGAVSHFQAELEGRVIKGTVKAHEEAKEEYQKAVENKTTACLGEETKADIFKVRVGFLKPGSQVKVTIGYVTEVKNEPGTNAIRFYIPTTVAPRYVSPSEKDDKAEDIRKMKFSDTSPAPLTLKVAVSLQDDIKSIESPTHSIKVEKQGPIPGKQTWQKALVQLSGTTTDMDRDFVLNILPEQIHKPRLYSEKMADGSTAVMVHLVPSFKLDEQKTELIFVLDRSGSMMGQSIELAKKALLLFLHSMPADCYFNIVGFGSTYNFLFPNSVKYDDGTLKKAISHAKGLQADLGGTEILQPLKEIYEKPEIEGYLRQIFVLTDGEVSNTDGVLGVTQANAHKARVFALGIGDGASHHLVEGMAKAGGGTSAFVTYNESIDKKVLNQLKNGLQPSLIDIELQWEGLETTPIAEKTTVEVNKEKTLLGYNKPLESGPQSAPGNKQSPKRIPPVYDGSQLLVFGMFNSECPSAVAIKALSPDGPLTIKVEHSTENDVGTTGMLHRLAAVKLVRELELEIAALHFQGLDDVSEREESKKKEIIEIACKNGVTSKYTSFVAIDVKDEKPSMENWAMETRYVPSQFAHGWHGGQFMQSAPMMMACGSGLSGPVGNVLTKSRMKRCSPKMAYCSAVNIPFAAPLPQGGALFGASASPSFNSRSLDMSMPIPMSMDSMEGGNDDDELMNKSDEPKVTPPLEKLISLQSFDGSYLLDEKLSDILGISFEKLKEDDKKHGLPEKVFATALAIAYFVNKLSAEKDVWDLIVLKARKWLAKNLSDAGQVDTVINVAASCF</sequence>